<evidence type="ECO:0000256" key="1">
    <source>
        <dbReference type="SAM" id="Phobius"/>
    </source>
</evidence>
<dbReference type="RefSeq" id="WP_131015088.1">
    <property type="nucleotide sequence ID" value="NZ_SIRE01000013.1"/>
</dbReference>
<dbReference type="PANTHER" id="PTHR34220">
    <property type="entry name" value="SENSOR HISTIDINE KINASE YPDA"/>
    <property type="match status" value="1"/>
</dbReference>
<dbReference type="PANTHER" id="PTHR34220:SF7">
    <property type="entry name" value="SENSOR HISTIDINE KINASE YPDA"/>
    <property type="match status" value="1"/>
</dbReference>
<dbReference type="Proteomes" id="UP000293142">
    <property type="component" value="Unassembled WGS sequence"/>
</dbReference>
<keyword evidence="3" id="KW-0808">Transferase</keyword>
<keyword evidence="4" id="KW-1185">Reference proteome</keyword>
<dbReference type="EMBL" id="SIRE01000013">
    <property type="protein sequence ID" value="TBL76616.1"/>
    <property type="molecule type" value="Genomic_DNA"/>
</dbReference>
<dbReference type="Pfam" id="PF02518">
    <property type="entry name" value="HATPase_c"/>
    <property type="match status" value="1"/>
</dbReference>
<dbReference type="GO" id="GO:0016020">
    <property type="term" value="C:membrane"/>
    <property type="evidence" value="ECO:0007669"/>
    <property type="project" value="InterPro"/>
</dbReference>
<dbReference type="Gene3D" id="3.30.565.10">
    <property type="entry name" value="Histidine kinase-like ATPase, C-terminal domain"/>
    <property type="match status" value="1"/>
</dbReference>
<name>A0A4Q9DQM3_9BACL</name>
<reference evidence="3 4" key="1">
    <citation type="submission" date="2019-02" db="EMBL/GenBank/DDBJ databases">
        <title>Paenibacillus sp. nov., isolated from surface-sterilized tissue of Thalictrum simplex L.</title>
        <authorList>
            <person name="Tuo L."/>
        </authorList>
    </citation>
    <scope>NUCLEOTIDE SEQUENCE [LARGE SCALE GENOMIC DNA]</scope>
    <source>
        <strain evidence="3 4">N2SHLJ1</strain>
    </source>
</reference>
<dbReference type="InterPro" id="IPR003594">
    <property type="entry name" value="HATPase_dom"/>
</dbReference>
<feature type="transmembrane region" description="Helical" evidence="1">
    <location>
        <begin position="291"/>
        <end position="316"/>
    </location>
</feature>
<accession>A0A4Q9DQM3</accession>
<evidence type="ECO:0000313" key="4">
    <source>
        <dbReference type="Proteomes" id="UP000293142"/>
    </source>
</evidence>
<evidence type="ECO:0000313" key="3">
    <source>
        <dbReference type="EMBL" id="TBL76616.1"/>
    </source>
</evidence>
<dbReference type="SUPFAM" id="SSF55874">
    <property type="entry name" value="ATPase domain of HSP90 chaperone/DNA topoisomerase II/histidine kinase"/>
    <property type="match status" value="1"/>
</dbReference>
<dbReference type="SMART" id="SM00387">
    <property type="entry name" value="HATPase_c"/>
    <property type="match status" value="1"/>
</dbReference>
<dbReference type="AlphaFoldDB" id="A0A4Q9DQM3"/>
<dbReference type="OrthoDB" id="9776552at2"/>
<sequence>MYKIIDWLRLNRTRTQILAGFLLVLAAVLSTAGGFLYKATTAIFIQTTEENLEETAKQAGARVDAVLSQIDTISLQAVTDPRIQSLLYRSKQGHLIPIDQKLSVRPILDQLVAFSWIVKSIDLYAVNEPFYPLENKKWSDLAGNDPQTLEQIKSGQLTFIGTHPDDSNVLLAVRQVRLEQDHLAGGGYVVIKSMKSMLDFFNEEYTSISGSSMHLYDQNHLLIASTEPLLPEYANLNVASRTDDQGMYPVITINGSNYLHIIKQTRQFGWSIHILVPLSTITGKLDVLKQILWFALAVGLLISLALLWPLSSMITLPIRKLWRKMRGVHFTLPTPNEVTYFNYEMNELNGAYNKLTRELHHLVETVYEKEKLKNQAEIKMLQAQIHPHFLFNTLESLYWTLIDREQQEAAHLVVSLSRLFRYTIKTSGGDDWIKLQEEIEHCRRYLEIMQFRLAHRLVWDIRMDPELGEISIPKLLIQPLVENAIQYGIEPKVSGGRVIVTVCLSELNGKPALNIKVQDNGDRMTADQAAHIAQNLEQYRPLQTSGSGIGLMNVQARIRLHYGEPYGVYFARSENAGTEVDLFLPL</sequence>
<dbReference type="Pfam" id="PF06580">
    <property type="entry name" value="His_kinase"/>
    <property type="match status" value="1"/>
</dbReference>
<dbReference type="InterPro" id="IPR036890">
    <property type="entry name" value="HATPase_C_sf"/>
</dbReference>
<comment type="caution">
    <text evidence="3">The sequence shown here is derived from an EMBL/GenBank/DDBJ whole genome shotgun (WGS) entry which is preliminary data.</text>
</comment>
<dbReference type="InterPro" id="IPR050640">
    <property type="entry name" value="Bact_2-comp_sensor_kinase"/>
</dbReference>
<dbReference type="GO" id="GO:0000155">
    <property type="term" value="F:phosphorelay sensor kinase activity"/>
    <property type="evidence" value="ECO:0007669"/>
    <property type="project" value="InterPro"/>
</dbReference>
<proteinExistence type="predicted"/>
<keyword evidence="1" id="KW-0472">Membrane</keyword>
<organism evidence="3 4">
    <name type="scientific">Paenibacillus thalictri</name>
    <dbReference type="NCBI Taxonomy" id="2527873"/>
    <lineage>
        <taxon>Bacteria</taxon>
        <taxon>Bacillati</taxon>
        <taxon>Bacillota</taxon>
        <taxon>Bacilli</taxon>
        <taxon>Bacillales</taxon>
        <taxon>Paenibacillaceae</taxon>
        <taxon>Paenibacillus</taxon>
    </lineage>
</organism>
<evidence type="ECO:0000259" key="2">
    <source>
        <dbReference type="SMART" id="SM00387"/>
    </source>
</evidence>
<keyword evidence="3" id="KW-0418">Kinase</keyword>
<gene>
    <name evidence="3" type="ORF">EYB31_19525</name>
</gene>
<keyword evidence="1" id="KW-0812">Transmembrane</keyword>
<protein>
    <submittedName>
        <fullName evidence="3">Sensor histidine kinase</fullName>
    </submittedName>
</protein>
<dbReference type="InterPro" id="IPR010559">
    <property type="entry name" value="Sig_transdc_His_kin_internal"/>
</dbReference>
<keyword evidence="1" id="KW-1133">Transmembrane helix</keyword>
<feature type="domain" description="Histidine kinase/HSP90-like ATPase" evidence="2">
    <location>
        <begin position="468"/>
        <end position="586"/>
    </location>
</feature>